<evidence type="ECO:0000259" key="2">
    <source>
        <dbReference type="Pfam" id="PF13827"/>
    </source>
</evidence>
<organism evidence="3 4">
    <name type="scientific">Mycobacterium seoulense</name>
    <dbReference type="NCBI Taxonomy" id="386911"/>
    <lineage>
        <taxon>Bacteria</taxon>
        <taxon>Bacillati</taxon>
        <taxon>Actinomycetota</taxon>
        <taxon>Actinomycetes</taxon>
        <taxon>Mycobacteriales</taxon>
        <taxon>Mycobacteriaceae</taxon>
        <taxon>Mycobacterium</taxon>
    </lineage>
</organism>
<keyword evidence="1" id="KW-0732">Signal</keyword>
<dbReference type="Proteomes" id="UP000466632">
    <property type="component" value="Chromosome"/>
</dbReference>
<keyword evidence="4" id="KW-1185">Reference proteome</keyword>
<dbReference type="InterPro" id="IPR025240">
    <property type="entry name" value="DUF4189"/>
</dbReference>
<reference evidence="3 4" key="1">
    <citation type="journal article" date="2019" name="Emerg. Microbes Infect.">
        <title>Comprehensive subspecies identification of 175 nontuberculous mycobacteria species based on 7547 genomic profiles.</title>
        <authorList>
            <person name="Matsumoto Y."/>
            <person name="Kinjo T."/>
            <person name="Motooka D."/>
            <person name="Nabeya D."/>
            <person name="Jung N."/>
            <person name="Uechi K."/>
            <person name="Horii T."/>
            <person name="Iida T."/>
            <person name="Fujita J."/>
            <person name="Nakamura S."/>
        </authorList>
    </citation>
    <scope>NUCLEOTIDE SEQUENCE [LARGE SCALE GENOMIC DNA]</scope>
    <source>
        <strain evidence="3 4">JCM 16018</strain>
    </source>
</reference>
<feature type="chain" id="PRO_5029855494" description="DUF4189 domain-containing protein" evidence="1">
    <location>
        <begin position="25"/>
        <end position="142"/>
    </location>
</feature>
<evidence type="ECO:0000313" key="4">
    <source>
        <dbReference type="Proteomes" id="UP000466632"/>
    </source>
</evidence>
<accession>A0A7I7NWX9</accession>
<protein>
    <recommendedName>
        <fullName evidence="2">DUF4189 domain-containing protein</fullName>
    </recommendedName>
</protein>
<dbReference type="KEGG" id="mseo:MSEO_12130"/>
<dbReference type="Pfam" id="PF13827">
    <property type="entry name" value="DUF4189"/>
    <property type="match status" value="1"/>
</dbReference>
<feature type="signal peptide" evidence="1">
    <location>
        <begin position="1"/>
        <end position="24"/>
    </location>
</feature>
<evidence type="ECO:0000256" key="1">
    <source>
        <dbReference type="SAM" id="SignalP"/>
    </source>
</evidence>
<gene>
    <name evidence="3" type="ORF">MSEO_12130</name>
</gene>
<name>A0A7I7NWX9_9MYCO</name>
<sequence length="142" mass="14051">MFKPLASAVVLAVCAVELAAPAQAQGGGYIVIAGSDSTHAVEVTVGSNTASLGDVEAYAMSHCAERHGATDCHVLAEGRGGCVALSDNGHGLVGGWGPTRNAAGAAAAARVVSGQANVDGTRCVVDPDLVSSARNFSFVATQ</sequence>
<dbReference type="EMBL" id="AP022582">
    <property type="protein sequence ID" value="BBY00714.1"/>
    <property type="molecule type" value="Genomic_DNA"/>
</dbReference>
<feature type="domain" description="DUF4189" evidence="2">
    <location>
        <begin position="29"/>
        <end position="113"/>
    </location>
</feature>
<dbReference type="AlphaFoldDB" id="A0A7I7NWX9"/>
<evidence type="ECO:0000313" key="3">
    <source>
        <dbReference type="EMBL" id="BBY00714.1"/>
    </source>
</evidence>
<proteinExistence type="predicted"/>
<dbReference type="RefSeq" id="WP_163677270.1">
    <property type="nucleotide sequence ID" value="NZ_AP022582.1"/>
</dbReference>